<evidence type="ECO:0000256" key="6">
    <source>
        <dbReference type="RuleBase" id="RU003908"/>
    </source>
</evidence>
<dbReference type="GO" id="GO:0005856">
    <property type="term" value="C:cytoskeleton"/>
    <property type="evidence" value="ECO:0007669"/>
    <property type="project" value="UniProtKB-SubCell"/>
</dbReference>
<dbReference type="FunFam" id="3.30.450.30:FF:000001">
    <property type="entry name" value="Profilin"/>
    <property type="match status" value="1"/>
</dbReference>
<dbReference type="PRINTS" id="PR00392">
    <property type="entry name" value="PROFILIN"/>
</dbReference>
<keyword evidence="9" id="KW-1185">Reference proteome</keyword>
<dbReference type="Gene3D" id="3.30.450.30">
    <property type="entry name" value="Dynein light chain 2a, cytoplasmic"/>
    <property type="match status" value="1"/>
</dbReference>
<dbReference type="InterPro" id="IPR048278">
    <property type="entry name" value="PFN"/>
</dbReference>
<dbReference type="OrthoDB" id="421374at2759"/>
<dbReference type="SMART" id="SM00392">
    <property type="entry name" value="PROF"/>
    <property type="match status" value="1"/>
</dbReference>
<evidence type="ECO:0000256" key="5">
    <source>
        <dbReference type="ARBA" id="ARBA00023212"/>
    </source>
</evidence>
<comment type="subunit">
    <text evidence="6">Occurs in many kinds of cells as a complex with monomeric actin in a 1:1 ratio.</text>
</comment>
<dbReference type="PRINTS" id="PR01640">
    <property type="entry name" value="PROFILINPLNT"/>
</dbReference>
<reference evidence="8" key="1">
    <citation type="submission" date="2019-10" db="EMBL/GenBank/DDBJ databases">
        <authorList>
            <consortium name="DOE Joint Genome Institute"/>
            <person name="Kuo A."/>
            <person name="Miyauchi S."/>
            <person name="Kiss E."/>
            <person name="Drula E."/>
            <person name="Kohler A."/>
            <person name="Sanchez-Garcia M."/>
            <person name="Andreopoulos B."/>
            <person name="Barry K.W."/>
            <person name="Bonito G."/>
            <person name="Buee M."/>
            <person name="Carver A."/>
            <person name="Chen C."/>
            <person name="Cichocki N."/>
            <person name="Clum A."/>
            <person name="Culley D."/>
            <person name="Crous P.W."/>
            <person name="Fauchery L."/>
            <person name="Girlanda M."/>
            <person name="Hayes R."/>
            <person name="Keri Z."/>
            <person name="LaButti K."/>
            <person name="Lipzen A."/>
            <person name="Lombard V."/>
            <person name="Magnuson J."/>
            <person name="Maillard F."/>
            <person name="Morin E."/>
            <person name="Murat C."/>
            <person name="Nolan M."/>
            <person name="Ohm R."/>
            <person name="Pangilinan J."/>
            <person name="Pereira M."/>
            <person name="Perotto S."/>
            <person name="Peter M."/>
            <person name="Riley R."/>
            <person name="Sitrit Y."/>
            <person name="Stielow B."/>
            <person name="Szollosi G."/>
            <person name="Zifcakova L."/>
            <person name="Stursova M."/>
            <person name="Spatafora J.W."/>
            <person name="Tedersoo L."/>
            <person name="Vaario L.-M."/>
            <person name="Yamada A."/>
            <person name="Yan M."/>
            <person name="Wang P."/>
            <person name="Xu J."/>
            <person name="Bruns T."/>
            <person name="Baldrian P."/>
            <person name="Vilgalys R."/>
            <person name="Henrissat B."/>
            <person name="Grigoriev I.V."/>
            <person name="Hibbett D."/>
            <person name="Nagy L.G."/>
            <person name="Martin F.M."/>
        </authorList>
    </citation>
    <scope>NUCLEOTIDE SEQUENCE</scope>
    <source>
        <strain evidence="8">Prilba</strain>
    </source>
</reference>
<dbReference type="SUPFAM" id="SSF55770">
    <property type="entry name" value="Profilin (actin-binding protein)"/>
    <property type="match status" value="1"/>
</dbReference>
<proteinExistence type="inferred from homology"/>
<dbReference type="EMBL" id="WHVB01000004">
    <property type="protein sequence ID" value="KAF8483536.1"/>
    <property type="molecule type" value="Genomic_DNA"/>
</dbReference>
<dbReference type="InterPro" id="IPR005455">
    <property type="entry name" value="PFN_euk"/>
</dbReference>
<evidence type="ECO:0000256" key="4">
    <source>
        <dbReference type="ARBA" id="ARBA00023203"/>
    </source>
</evidence>
<evidence type="ECO:0000313" key="9">
    <source>
        <dbReference type="Proteomes" id="UP000759537"/>
    </source>
</evidence>
<name>A0A9P5N0U2_9AGAM</name>
<dbReference type="PANTHER" id="PTHR11604:SF0">
    <property type="entry name" value="PROFILIN"/>
    <property type="match status" value="1"/>
</dbReference>
<dbReference type="Pfam" id="PF00235">
    <property type="entry name" value="Profilin"/>
    <property type="match status" value="1"/>
</dbReference>
<comment type="function">
    <text evidence="6">Binds to actin and affects the structure of the cytoskeleton. At high concentrations, profilin prevents the polymerization of actin, whereas it enhances it at low concentrations.</text>
</comment>
<keyword evidence="3" id="KW-0963">Cytoplasm</keyword>
<reference evidence="8" key="2">
    <citation type="journal article" date="2020" name="Nat. Commun.">
        <title>Large-scale genome sequencing of mycorrhizal fungi provides insights into the early evolution of symbiotic traits.</title>
        <authorList>
            <person name="Miyauchi S."/>
            <person name="Kiss E."/>
            <person name="Kuo A."/>
            <person name="Drula E."/>
            <person name="Kohler A."/>
            <person name="Sanchez-Garcia M."/>
            <person name="Morin E."/>
            <person name="Andreopoulos B."/>
            <person name="Barry K.W."/>
            <person name="Bonito G."/>
            <person name="Buee M."/>
            <person name="Carver A."/>
            <person name="Chen C."/>
            <person name="Cichocki N."/>
            <person name="Clum A."/>
            <person name="Culley D."/>
            <person name="Crous P.W."/>
            <person name="Fauchery L."/>
            <person name="Girlanda M."/>
            <person name="Hayes R.D."/>
            <person name="Keri Z."/>
            <person name="LaButti K."/>
            <person name="Lipzen A."/>
            <person name="Lombard V."/>
            <person name="Magnuson J."/>
            <person name="Maillard F."/>
            <person name="Murat C."/>
            <person name="Nolan M."/>
            <person name="Ohm R.A."/>
            <person name="Pangilinan J."/>
            <person name="Pereira M.F."/>
            <person name="Perotto S."/>
            <person name="Peter M."/>
            <person name="Pfister S."/>
            <person name="Riley R."/>
            <person name="Sitrit Y."/>
            <person name="Stielow J.B."/>
            <person name="Szollosi G."/>
            <person name="Zifcakova L."/>
            <person name="Stursova M."/>
            <person name="Spatafora J.W."/>
            <person name="Tedersoo L."/>
            <person name="Vaario L.M."/>
            <person name="Yamada A."/>
            <person name="Yan M."/>
            <person name="Wang P."/>
            <person name="Xu J."/>
            <person name="Bruns T."/>
            <person name="Baldrian P."/>
            <person name="Vilgalys R."/>
            <person name="Dunand C."/>
            <person name="Henrissat B."/>
            <person name="Grigoriev I.V."/>
            <person name="Hibbett D."/>
            <person name="Nagy L.G."/>
            <person name="Martin F.M."/>
        </authorList>
    </citation>
    <scope>NUCLEOTIDE SEQUENCE</scope>
    <source>
        <strain evidence="8">Prilba</strain>
    </source>
</reference>
<comment type="similarity">
    <text evidence="2 7">Belongs to the profilin family.</text>
</comment>
<evidence type="ECO:0000256" key="3">
    <source>
        <dbReference type="ARBA" id="ARBA00022490"/>
    </source>
</evidence>
<dbReference type="InterPro" id="IPR027310">
    <property type="entry name" value="Profilin_CS"/>
</dbReference>
<protein>
    <recommendedName>
        <fullName evidence="7">Profilin</fullName>
    </recommendedName>
</protein>
<accession>A0A9P5N0U2</accession>
<evidence type="ECO:0000256" key="7">
    <source>
        <dbReference type="RuleBase" id="RU003909"/>
    </source>
</evidence>
<dbReference type="Proteomes" id="UP000759537">
    <property type="component" value="Unassembled WGS sequence"/>
</dbReference>
<evidence type="ECO:0000313" key="8">
    <source>
        <dbReference type="EMBL" id="KAF8483536.1"/>
    </source>
</evidence>
<keyword evidence="5 6" id="KW-0206">Cytoskeleton</keyword>
<evidence type="ECO:0000256" key="1">
    <source>
        <dbReference type="ARBA" id="ARBA00004245"/>
    </source>
</evidence>
<comment type="subcellular location">
    <subcellularLocation>
        <location evidence="1">Cytoplasm</location>
        <location evidence="1">Cytoskeleton</location>
    </subcellularLocation>
</comment>
<evidence type="ECO:0000256" key="2">
    <source>
        <dbReference type="ARBA" id="ARBA00010058"/>
    </source>
</evidence>
<dbReference type="InterPro" id="IPR036140">
    <property type="entry name" value="PFN_sf"/>
</dbReference>
<gene>
    <name evidence="8" type="ORF">DFH94DRAFT_722545</name>
</gene>
<dbReference type="AlphaFoldDB" id="A0A9P5N0U2"/>
<comment type="caution">
    <text evidence="8">The sequence shown here is derived from an EMBL/GenBank/DDBJ whole genome shotgun (WGS) entry which is preliminary data.</text>
</comment>
<dbReference type="GO" id="GO:0005938">
    <property type="term" value="C:cell cortex"/>
    <property type="evidence" value="ECO:0007669"/>
    <property type="project" value="TreeGrafter"/>
</dbReference>
<keyword evidence="4 7" id="KW-0009">Actin-binding</keyword>
<dbReference type="PROSITE" id="PS00414">
    <property type="entry name" value="PROFILIN"/>
    <property type="match status" value="1"/>
</dbReference>
<sequence>MSWQAYVDTNLVGSGKLSRAAILGLGGGIWATSPGYTLSNEEQKAILASYKDLTHTQANGLRLAGEKFFTLRADNRSIYLKKGGDGAVLVKTSKAILIAEYTAPIQAAEATQVVESLADYLISVKY</sequence>
<dbReference type="GO" id="GO:0003785">
    <property type="term" value="F:actin monomer binding"/>
    <property type="evidence" value="ECO:0007669"/>
    <property type="project" value="TreeGrafter"/>
</dbReference>
<organism evidence="8 9">
    <name type="scientific">Russula ochroleuca</name>
    <dbReference type="NCBI Taxonomy" id="152965"/>
    <lineage>
        <taxon>Eukaryota</taxon>
        <taxon>Fungi</taxon>
        <taxon>Dikarya</taxon>
        <taxon>Basidiomycota</taxon>
        <taxon>Agaricomycotina</taxon>
        <taxon>Agaricomycetes</taxon>
        <taxon>Russulales</taxon>
        <taxon>Russulaceae</taxon>
        <taxon>Russula</taxon>
    </lineage>
</organism>
<dbReference type="PANTHER" id="PTHR11604">
    <property type="entry name" value="PROFILIN"/>
    <property type="match status" value="1"/>
</dbReference>
<dbReference type="CDD" id="cd00148">
    <property type="entry name" value="PROF"/>
    <property type="match status" value="1"/>
</dbReference>